<dbReference type="GO" id="GO:0005829">
    <property type="term" value="C:cytosol"/>
    <property type="evidence" value="ECO:0007669"/>
    <property type="project" value="TreeGrafter"/>
</dbReference>
<accession>A0A9P6N6D0</accession>
<feature type="domain" description="Glutamine amidotransferase" evidence="1">
    <location>
        <begin position="77"/>
        <end position="241"/>
    </location>
</feature>
<organism evidence="2 3">
    <name type="scientific">Cronartium quercuum f. sp. fusiforme G11</name>
    <dbReference type="NCBI Taxonomy" id="708437"/>
    <lineage>
        <taxon>Eukaryota</taxon>
        <taxon>Fungi</taxon>
        <taxon>Dikarya</taxon>
        <taxon>Basidiomycota</taxon>
        <taxon>Pucciniomycotina</taxon>
        <taxon>Pucciniomycetes</taxon>
        <taxon>Pucciniales</taxon>
        <taxon>Coleosporiaceae</taxon>
        <taxon>Cronartium</taxon>
    </lineage>
</organism>
<dbReference type="GO" id="GO:0005634">
    <property type="term" value="C:nucleus"/>
    <property type="evidence" value="ECO:0007669"/>
    <property type="project" value="TreeGrafter"/>
</dbReference>
<keyword evidence="3" id="KW-1185">Reference proteome</keyword>
<evidence type="ECO:0000313" key="3">
    <source>
        <dbReference type="Proteomes" id="UP000886653"/>
    </source>
</evidence>
<dbReference type="Proteomes" id="UP000886653">
    <property type="component" value="Unassembled WGS sequence"/>
</dbReference>
<sequence length="289" mass="31893">MQESFVNLSGVTDHPPSTASFSHLPTLIILLAGSPVSTVLAEYGTYHQIFCQLFHNALSSRSLPPSQVNGVRVISFDVVSEEYPSENQLNSAIGLLITGSASSVYDELPWISRLIEFCEKLPELYSRLKLFGICFGHQIFARALGSTVSKSPRGWEIGVRTISLTEIGKKMMDIHDRGSICLHQLHQDHVLSVPNNCFSIGSTSNCDIHGLIRFGSHLGPSEFNRPTDISLLTVQGHPEFNPDVLLKLIDAREEGGVFSKALAEESRKYARMHDDGVWFGTLILQIMGI</sequence>
<reference evidence="2" key="1">
    <citation type="submission" date="2013-11" db="EMBL/GenBank/DDBJ databases">
        <title>Genome sequence of the fusiform rust pathogen reveals effectors for host alternation and coevolution with pine.</title>
        <authorList>
            <consortium name="DOE Joint Genome Institute"/>
            <person name="Smith K."/>
            <person name="Pendleton A."/>
            <person name="Kubisiak T."/>
            <person name="Anderson C."/>
            <person name="Salamov A."/>
            <person name="Aerts A."/>
            <person name="Riley R."/>
            <person name="Clum A."/>
            <person name="Lindquist E."/>
            <person name="Ence D."/>
            <person name="Campbell M."/>
            <person name="Kronenberg Z."/>
            <person name="Feau N."/>
            <person name="Dhillon B."/>
            <person name="Hamelin R."/>
            <person name="Burleigh J."/>
            <person name="Smith J."/>
            <person name="Yandell M."/>
            <person name="Nelson C."/>
            <person name="Grigoriev I."/>
            <person name="Davis J."/>
        </authorList>
    </citation>
    <scope>NUCLEOTIDE SEQUENCE</scope>
    <source>
        <strain evidence="2">G11</strain>
    </source>
</reference>
<dbReference type="AlphaFoldDB" id="A0A9P6N6D0"/>
<comment type="caution">
    <text evidence="2">The sequence shown here is derived from an EMBL/GenBank/DDBJ whole genome shotgun (WGS) entry which is preliminary data.</text>
</comment>
<proteinExistence type="predicted"/>
<evidence type="ECO:0000259" key="1">
    <source>
        <dbReference type="Pfam" id="PF00117"/>
    </source>
</evidence>
<dbReference type="PANTHER" id="PTHR42695">
    <property type="entry name" value="GLUTAMINE AMIDOTRANSFERASE YLR126C-RELATED"/>
    <property type="match status" value="1"/>
</dbReference>
<dbReference type="CDD" id="cd01741">
    <property type="entry name" value="GATase1_1"/>
    <property type="match status" value="1"/>
</dbReference>
<name>A0A9P6N6D0_9BASI</name>
<dbReference type="EMBL" id="MU167453">
    <property type="protein sequence ID" value="KAG0140324.1"/>
    <property type="molecule type" value="Genomic_DNA"/>
</dbReference>
<dbReference type="PANTHER" id="PTHR42695:SF5">
    <property type="entry name" value="GLUTAMINE AMIDOTRANSFERASE YLR126C-RELATED"/>
    <property type="match status" value="1"/>
</dbReference>
<dbReference type="SUPFAM" id="SSF52317">
    <property type="entry name" value="Class I glutamine amidotransferase-like"/>
    <property type="match status" value="1"/>
</dbReference>
<protein>
    <recommendedName>
        <fullName evidence="1">Glutamine amidotransferase domain-containing protein</fullName>
    </recommendedName>
</protein>
<dbReference type="InterPro" id="IPR029062">
    <property type="entry name" value="Class_I_gatase-like"/>
</dbReference>
<gene>
    <name evidence="2" type="ORF">CROQUDRAFT_665338</name>
</gene>
<evidence type="ECO:0000313" key="2">
    <source>
        <dbReference type="EMBL" id="KAG0140324.1"/>
    </source>
</evidence>
<dbReference type="InterPro" id="IPR017926">
    <property type="entry name" value="GATASE"/>
</dbReference>
<dbReference type="OrthoDB" id="92161at2759"/>
<dbReference type="InterPro" id="IPR044992">
    <property type="entry name" value="ChyE-like"/>
</dbReference>
<dbReference type="Gene3D" id="3.40.50.880">
    <property type="match status" value="1"/>
</dbReference>
<dbReference type="Pfam" id="PF00117">
    <property type="entry name" value="GATase"/>
    <property type="match status" value="1"/>
</dbReference>